<evidence type="ECO:0000256" key="5">
    <source>
        <dbReference type="ARBA" id="ARBA00022597"/>
    </source>
</evidence>
<feature type="transmembrane region" description="Helical" evidence="12">
    <location>
        <begin position="285"/>
        <end position="303"/>
    </location>
</feature>
<proteinExistence type="predicted"/>
<comment type="caution">
    <text evidence="13">The sequence shown here is derived from an EMBL/GenBank/DDBJ whole genome shotgun (WGS) entry which is preliminary data.</text>
</comment>
<accession>A0A917WWS1</accession>
<dbReference type="AlphaFoldDB" id="A0A917WWS1"/>
<dbReference type="PANTHER" id="PTHR32196:SF32">
    <property type="entry name" value="XYLOSE TRANSPORT SYSTEM PERMEASE PROTEIN XYLH"/>
    <property type="match status" value="1"/>
</dbReference>
<evidence type="ECO:0000256" key="12">
    <source>
        <dbReference type="SAM" id="Phobius"/>
    </source>
</evidence>
<feature type="transmembrane region" description="Helical" evidence="12">
    <location>
        <begin position="153"/>
        <end position="175"/>
    </location>
</feature>
<dbReference type="PANTHER" id="PTHR32196">
    <property type="entry name" value="ABC TRANSPORTER PERMEASE PROTEIN YPHD-RELATED-RELATED"/>
    <property type="match status" value="1"/>
</dbReference>
<evidence type="ECO:0000256" key="2">
    <source>
        <dbReference type="ARBA" id="ARBA00022448"/>
    </source>
</evidence>
<evidence type="ECO:0000256" key="3">
    <source>
        <dbReference type="ARBA" id="ARBA00022475"/>
    </source>
</evidence>
<organism evidence="13 14">
    <name type="scientific">Dactylosporangium sucinum</name>
    <dbReference type="NCBI Taxonomy" id="1424081"/>
    <lineage>
        <taxon>Bacteria</taxon>
        <taxon>Bacillati</taxon>
        <taxon>Actinomycetota</taxon>
        <taxon>Actinomycetes</taxon>
        <taxon>Micromonosporales</taxon>
        <taxon>Micromonosporaceae</taxon>
        <taxon>Dactylosporangium</taxon>
    </lineage>
</organism>
<comment type="function">
    <text evidence="9">Part of the binding-protein-dependent transport system for D-xylose. Probably responsible for the translocation of the substrate across the membrane.</text>
</comment>
<feature type="transmembrane region" description="Helical" evidence="12">
    <location>
        <begin position="310"/>
        <end position="326"/>
    </location>
</feature>
<evidence type="ECO:0000256" key="7">
    <source>
        <dbReference type="ARBA" id="ARBA00022989"/>
    </source>
</evidence>
<protein>
    <recommendedName>
        <fullName evidence="10">Xylose transport system permease protein XylH</fullName>
    </recommendedName>
</protein>
<dbReference type="CDD" id="cd06579">
    <property type="entry name" value="TM_PBP1_transp_AraH_like"/>
    <property type="match status" value="1"/>
</dbReference>
<feature type="transmembrane region" description="Helical" evidence="12">
    <location>
        <begin position="127"/>
        <end position="146"/>
    </location>
</feature>
<evidence type="ECO:0000256" key="10">
    <source>
        <dbReference type="ARBA" id="ARBA00035686"/>
    </source>
</evidence>
<keyword evidence="7 12" id="KW-1133">Transmembrane helix</keyword>
<evidence type="ECO:0000256" key="8">
    <source>
        <dbReference type="ARBA" id="ARBA00023136"/>
    </source>
</evidence>
<evidence type="ECO:0000256" key="4">
    <source>
        <dbReference type="ARBA" id="ARBA00022519"/>
    </source>
</evidence>
<feature type="compositionally biased region" description="Low complexity" evidence="11">
    <location>
        <begin position="10"/>
        <end position="20"/>
    </location>
</feature>
<reference evidence="13" key="2">
    <citation type="submission" date="2020-09" db="EMBL/GenBank/DDBJ databases">
        <authorList>
            <person name="Sun Q."/>
            <person name="Ohkuma M."/>
        </authorList>
    </citation>
    <scope>NUCLEOTIDE SEQUENCE</scope>
    <source>
        <strain evidence="13">JCM 19831</strain>
    </source>
</reference>
<feature type="transmembrane region" description="Helical" evidence="12">
    <location>
        <begin position="252"/>
        <end position="273"/>
    </location>
</feature>
<feature type="transmembrane region" description="Helical" evidence="12">
    <location>
        <begin position="195"/>
        <end position="221"/>
    </location>
</feature>
<keyword evidence="6 12" id="KW-0812">Transmembrane</keyword>
<keyword evidence="2" id="KW-0813">Transport</keyword>
<name>A0A917WWS1_9ACTN</name>
<dbReference type="Proteomes" id="UP000642070">
    <property type="component" value="Unassembled WGS sequence"/>
</dbReference>
<feature type="transmembrane region" description="Helical" evidence="12">
    <location>
        <begin position="101"/>
        <end position="121"/>
    </location>
</feature>
<feature type="transmembrane region" description="Helical" evidence="12">
    <location>
        <begin position="332"/>
        <end position="351"/>
    </location>
</feature>
<dbReference type="InterPro" id="IPR001851">
    <property type="entry name" value="ABC_transp_permease"/>
</dbReference>
<dbReference type="Pfam" id="PF02653">
    <property type="entry name" value="BPD_transp_2"/>
    <property type="match status" value="1"/>
</dbReference>
<evidence type="ECO:0000256" key="1">
    <source>
        <dbReference type="ARBA" id="ARBA00004651"/>
    </source>
</evidence>
<keyword evidence="8 12" id="KW-0472">Membrane</keyword>
<keyword evidence="14" id="KW-1185">Reference proteome</keyword>
<gene>
    <name evidence="13" type="ORF">GCM10007977_042210</name>
</gene>
<evidence type="ECO:0000256" key="6">
    <source>
        <dbReference type="ARBA" id="ARBA00022692"/>
    </source>
</evidence>
<evidence type="ECO:0000313" key="13">
    <source>
        <dbReference type="EMBL" id="GGM36378.1"/>
    </source>
</evidence>
<evidence type="ECO:0000313" key="14">
    <source>
        <dbReference type="Proteomes" id="UP000642070"/>
    </source>
</evidence>
<keyword evidence="3" id="KW-1003">Cell membrane</keyword>
<reference evidence="13" key="1">
    <citation type="journal article" date="2014" name="Int. J. Syst. Evol. Microbiol.">
        <title>Complete genome sequence of Corynebacterium casei LMG S-19264T (=DSM 44701T), isolated from a smear-ripened cheese.</title>
        <authorList>
            <consortium name="US DOE Joint Genome Institute (JGI-PGF)"/>
            <person name="Walter F."/>
            <person name="Albersmeier A."/>
            <person name="Kalinowski J."/>
            <person name="Ruckert C."/>
        </authorList>
    </citation>
    <scope>NUCLEOTIDE SEQUENCE</scope>
    <source>
        <strain evidence="13">JCM 19831</strain>
    </source>
</reference>
<dbReference type="GO" id="GO:0005886">
    <property type="term" value="C:plasma membrane"/>
    <property type="evidence" value="ECO:0007669"/>
    <property type="project" value="UniProtKB-SubCell"/>
</dbReference>
<evidence type="ECO:0000256" key="11">
    <source>
        <dbReference type="SAM" id="MobiDB-lite"/>
    </source>
</evidence>
<feature type="region of interest" description="Disordered" evidence="11">
    <location>
        <begin position="1"/>
        <end position="27"/>
    </location>
</feature>
<dbReference type="EMBL" id="BMPI01000019">
    <property type="protein sequence ID" value="GGM36378.1"/>
    <property type="molecule type" value="Genomic_DNA"/>
</dbReference>
<sequence length="365" mass="38109">MSGTDLVEEPATAPATTTAAPPAPDSGSTPLEVLRRVAARPELTAVLGTVLVFAFFATTARHTGFLTAVGTRNYLEVAAQVGIVAIPVTLLLVAGEFDLSVGAMIGTAGILFAYPVTYWGWGLLPALLFALAGASVAGLVNGLIVTRTSVPSFIVTLAMMFVLTGGTVAVTNSLTGATQLTGLTELLRDDPLLRLFHGQLFGLSVSFYWWVGLSVLAAIVLDRMKVGNWIYATGGDRESARKAGIPVDRVKVGLFMASACGATLVAVLVIFTADTADVNAGADKMFQAATAAVIGGALLSGGYGSPIGTAFGALLFGIVNQGFFYTSINDNWFLPFVGVTLLVAVLINTYARPTGRRRRARKERT</sequence>
<feature type="transmembrane region" description="Helical" evidence="12">
    <location>
        <begin position="43"/>
        <end position="62"/>
    </location>
</feature>
<keyword evidence="4" id="KW-0997">Cell inner membrane</keyword>
<dbReference type="RefSeq" id="WP_190251607.1">
    <property type="nucleotide sequence ID" value="NZ_BMPI01000019.1"/>
</dbReference>
<feature type="transmembrane region" description="Helical" evidence="12">
    <location>
        <begin position="74"/>
        <end position="94"/>
    </location>
</feature>
<dbReference type="GO" id="GO:0022857">
    <property type="term" value="F:transmembrane transporter activity"/>
    <property type="evidence" value="ECO:0007669"/>
    <property type="project" value="InterPro"/>
</dbReference>
<keyword evidence="5" id="KW-0762">Sugar transport</keyword>
<evidence type="ECO:0000256" key="9">
    <source>
        <dbReference type="ARBA" id="ARBA00035611"/>
    </source>
</evidence>
<comment type="subcellular location">
    <subcellularLocation>
        <location evidence="1">Cell membrane</location>
        <topology evidence="1">Multi-pass membrane protein</topology>
    </subcellularLocation>
</comment>